<dbReference type="InterPro" id="IPR014001">
    <property type="entry name" value="Helicase_ATP-bd"/>
</dbReference>
<feature type="compositionally biased region" description="Basic and acidic residues" evidence="5">
    <location>
        <begin position="79"/>
        <end position="88"/>
    </location>
</feature>
<evidence type="ECO:0000256" key="3">
    <source>
        <dbReference type="ARBA" id="ARBA00022806"/>
    </source>
</evidence>
<feature type="compositionally biased region" description="Basic and acidic residues" evidence="5">
    <location>
        <begin position="1"/>
        <end position="10"/>
    </location>
</feature>
<dbReference type="GO" id="GO:0016787">
    <property type="term" value="F:hydrolase activity"/>
    <property type="evidence" value="ECO:0007669"/>
    <property type="project" value="UniProtKB-KW"/>
</dbReference>
<dbReference type="InterPro" id="IPR050628">
    <property type="entry name" value="SNF2_RAD54_helicase_TF"/>
</dbReference>
<keyword evidence="2" id="KW-0378">Hydrolase</keyword>
<accession>A0A446BRZ9</accession>
<evidence type="ECO:0000313" key="8">
    <source>
        <dbReference type="Proteomes" id="UP000289323"/>
    </source>
</evidence>
<feature type="region of interest" description="Disordered" evidence="5">
    <location>
        <begin position="1"/>
        <end position="88"/>
    </location>
</feature>
<proteinExistence type="predicted"/>
<dbReference type="CDD" id="cd18008">
    <property type="entry name" value="DEXDc_SHPRH-like"/>
    <property type="match status" value="1"/>
</dbReference>
<sequence>MSDVKVKVEEGSDTNGHGTTTAKIVIDLTGDSEDEAPIKQEEQADPHLQDTDSEYLEDSDHEESGDDSHPRSGPRRKRAAQDQHPGDVEMIRNIEDAQDMLDMLKLEQKMLKMRRKSDGLDRGGVKRLKSLDQRISRVKKRMQGLEAPSLGAQRSKKSKGNASVKTRASAAMGNPEMTAAMASGVTAKKRKPGNQMEKESSQKKGKRGTAVKPGRRGGKAARESVKLILSMLRSNDLMADAQEMADLPILQGIDATTVKDQKKQLQELSSKASKSDMKQMRGDMKMLGDARRWFHRKYDVLGDKYLIKGMKTPLPAYQFAAAGWMVGREKSSEAPQGGLLADSMGLGKTVQTLACICGNPPSKEDKSKGLMTTLVVVPASAVQQWINEIFRHCETIKACHYRLSDGMNDEARETFDIWVTSYEEVLRHYPSDSIIKAREQNKGLSADKCEELRAMYAGPLLHKQFYRVVLDEAHGIKSRTKACVSLQTKHSWALTGTPVQNKTAEIFPYMQFLKVPHSSNFLEFKSRYLRNDGNGELGALLQKTMLKRTMGTKRVEDIVRRFVSADLQNNANSSEDDLIQGAAGTSSPAQDRPGPSEFHDGPQGKNWMILALRLRQAASHPFLLEHLMKTVFGLEDIKWLIERLNADIPGVRIASTPFWRQTRQLGASGKAASTATH</sequence>
<keyword evidence="1" id="KW-0547">Nucleotide-binding</keyword>
<feature type="compositionally biased region" description="Polar residues" evidence="5">
    <location>
        <begin position="13"/>
        <end position="22"/>
    </location>
</feature>
<organism evidence="7 8">
    <name type="scientific">Thermothielavioides terrestris</name>
    <dbReference type="NCBI Taxonomy" id="2587410"/>
    <lineage>
        <taxon>Eukaryota</taxon>
        <taxon>Fungi</taxon>
        <taxon>Dikarya</taxon>
        <taxon>Ascomycota</taxon>
        <taxon>Pezizomycotina</taxon>
        <taxon>Sordariomycetes</taxon>
        <taxon>Sordariomycetidae</taxon>
        <taxon>Sordariales</taxon>
        <taxon>Chaetomiaceae</taxon>
        <taxon>Thermothielavioides</taxon>
    </lineage>
</organism>
<evidence type="ECO:0000256" key="1">
    <source>
        <dbReference type="ARBA" id="ARBA00022741"/>
    </source>
</evidence>
<feature type="domain" description="Helicase ATP-binding" evidence="6">
    <location>
        <begin position="329"/>
        <end position="516"/>
    </location>
</feature>
<feature type="compositionally biased region" description="Basic residues" evidence="5">
    <location>
        <begin position="203"/>
        <end position="219"/>
    </location>
</feature>
<name>A0A446BRZ9_9PEZI</name>
<feature type="region of interest" description="Disordered" evidence="5">
    <location>
        <begin position="131"/>
        <end position="222"/>
    </location>
</feature>
<dbReference type="EMBL" id="OUUZ01000015">
    <property type="protein sequence ID" value="SPQ25306.1"/>
    <property type="molecule type" value="Genomic_DNA"/>
</dbReference>
<dbReference type="Gene3D" id="3.40.50.10810">
    <property type="entry name" value="Tandem AAA-ATPase domain"/>
    <property type="match status" value="1"/>
</dbReference>
<dbReference type="GO" id="GO:0005524">
    <property type="term" value="F:ATP binding"/>
    <property type="evidence" value="ECO:0007669"/>
    <property type="project" value="UniProtKB-KW"/>
</dbReference>
<dbReference type="PANTHER" id="PTHR45626:SF17">
    <property type="entry name" value="HELICASE-LIKE TRANSCRIPTION FACTOR"/>
    <property type="match status" value="1"/>
</dbReference>
<gene>
    <name evidence="7" type="ORF">TT172_LOCUS7725</name>
</gene>
<evidence type="ECO:0000256" key="5">
    <source>
        <dbReference type="SAM" id="MobiDB-lite"/>
    </source>
</evidence>
<dbReference type="SUPFAM" id="SSF52540">
    <property type="entry name" value="P-loop containing nucleoside triphosphate hydrolases"/>
    <property type="match status" value="1"/>
</dbReference>
<dbReference type="InterPro" id="IPR000330">
    <property type="entry name" value="SNF2_N"/>
</dbReference>
<evidence type="ECO:0000259" key="6">
    <source>
        <dbReference type="PROSITE" id="PS51192"/>
    </source>
</evidence>
<reference evidence="7 8" key="1">
    <citation type="submission" date="2018-04" db="EMBL/GenBank/DDBJ databases">
        <authorList>
            <person name="Huttner S."/>
            <person name="Dainat J."/>
        </authorList>
    </citation>
    <scope>NUCLEOTIDE SEQUENCE [LARGE SCALE GENOMIC DNA]</scope>
</reference>
<dbReference type="InterPro" id="IPR038718">
    <property type="entry name" value="SNF2-like_sf"/>
</dbReference>
<keyword evidence="4" id="KW-0067">ATP-binding</keyword>
<dbReference type="InterPro" id="IPR027417">
    <property type="entry name" value="P-loop_NTPase"/>
</dbReference>
<dbReference type="GO" id="GO:0004386">
    <property type="term" value="F:helicase activity"/>
    <property type="evidence" value="ECO:0007669"/>
    <property type="project" value="UniProtKB-KW"/>
</dbReference>
<dbReference type="Pfam" id="PF00176">
    <property type="entry name" value="SNF2-rel_dom"/>
    <property type="match status" value="1"/>
</dbReference>
<evidence type="ECO:0000313" key="7">
    <source>
        <dbReference type="EMBL" id="SPQ25306.1"/>
    </source>
</evidence>
<protein>
    <submittedName>
        <fullName evidence="7">5fba15a5-a697-4ca6-b875-f21cda532473</fullName>
    </submittedName>
</protein>
<evidence type="ECO:0000256" key="2">
    <source>
        <dbReference type="ARBA" id="ARBA00022801"/>
    </source>
</evidence>
<dbReference type="AlphaFoldDB" id="A0A446BRZ9"/>
<dbReference type="Proteomes" id="UP000289323">
    <property type="component" value="Unassembled WGS sequence"/>
</dbReference>
<dbReference type="PANTHER" id="PTHR45626">
    <property type="entry name" value="TRANSCRIPTION TERMINATION FACTOR 2-RELATED"/>
    <property type="match status" value="1"/>
</dbReference>
<feature type="region of interest" description="Disordered" evidence="5">
    <location>
        <begin position="574"/>
        <end position="601"/>
    </location>
</feature>
<evidence type="ECO:0000256" key="4">
    <source>
        <dbReference type="ARBA" id="ARBA00022840"/>
    </source>
</evidence>
<dbReference type="GO" id="GO:0005634">
    <property type="term" value="C:nucleus"/>
    <property type="evidence" value="ECO:0007669"/>
    <property type="project" value="TreeGrafter"/>
</dbReference>
<keyword evidence="3" id="KW-0347">Helicase</keyword>
<feature type="compositionally biased region" description="Acidic residues" evidence="5">
    <location>
        <begin position="51"/>
        <end position="65"/>
    </location>
</feature>
<feature type="compositionally biased region" description="Basic and acidic residues" evidence="5">
    <location>
        <begin position="36"/>
        <end position="50"/>
    </location>
</feature>
<dbReference type="GO" id="GO:0006281">
    <property type="term" value="P:DNA repair"/>
    <property type="evidence" value="ECO:0007669"/>
    <property type="project" value="TreeGrafter"/>
</dbReference>
<dbReference type="GO" id="GO:0008094">
    <property type="term" value="F:ATP-dependent activity, acting on DNA"/>
    <property type="evidence" value="ECO:0007669"/>
    <property type="project" value="TreeGrafter"/>
</dbReference>
<dbReference type="SMART" id="SM00487">
    <property type="entry name" value="DEXDc"/>
    <property type="match status" value="1"/>
</dbReference>
<dbReference type="PROSITE" id="PS51192">
    <property type="entry name" value="HELICASE_ATP_BIND_1"/>
    <property type="match status" value="1"/>
</dbReference>